<dbReference type="GO" id="GO:0005886">
    <property type="term" value="C:plasma membrane"/>
    <property type="evidence" value="ECO:0007669"/>
    <property type="project" value="UniProtKB-SubCell"/>
</dbReference>
<evidence type="ECO:0000256" key="4">
    <source>
        <dbReference type="ARBA" id="ARBA00010780"/>
    </source>
</evidence>
<gene>
    <name evidence="11" type="primary">PRM1</name>
    <name evidence="11" type="ORF">EC973_002698</name>
</gene>
<keyword evidence="8 10" id="KW-0472">Membrane</keyword>
<evidence type="ECO:0000256" key="10">
    <source>
        <dbReference type="RuleBase" id="RU366035"/>
    </source>
</evidence>
<evidence type="ECO:0000313" key="11">
    <source>
        <dbReference type="EMBL" id="KAF7722779.1"/>
    </source>
</evidence>
<keyword evidence="10" id="KW-1003">Cell membrane</keyword>
<protein>
    <recommendedName>
        <fullName evidence="10">Plasma membrane fusion protein PRM1</fullName>
    </recommendedName>
</protein>
<keyword evidence="5 10" id="KW-0812">Transmembrane</keyword>
<feature type="transmembrane region" description="Helical" evidence="10">
    <location>
        <begin position="263"/>
        <end position="284"/>
    </location>
</feature>
<evidence type="ECO:0000256" key="2">
    <source>
        <dbReference type="ARBA" id="ARBA00004127"/>
    </source>
</evidence>
<dbReference type="InterPro" id="IPR026777">
    <property type="entry name" value="PRM1"/>
</dbReference>
<evidence type="ECO:0000313" key="12">
    <source>
        <dbReference type="Proteomes" id="UP000605846"/>
    </source>
</evidence>
<comment type="function">
    <text evidence="1 10">Involved in cell fusion during mating by stabilizing the plasma membrane fusion event.</text>
</comment>
<dbReference type="GO" id="GO:0012505">
    <property type="term" value="C:endomembrane system"/>
    <property type="evidence" value="ECO:0007669"/>
    <property type="project" value="UniProtKB-SubCell"/>
</dbReference>
<evidence type="ECO:0000256" key="3">
    <source>
        <dbReference type="ARBA" id="ARBA00004196"/>
    </source>
</evidence>
<dbReference type="AlphaFoldDB" id="A0A8H7BMJ6"/>
<comment type="caution">
    <text evidence="11">The sequence shown here is derived from an EMBL/GenBank/DDBJ whole genome shotgun (WGS) entry which is preliminary data.</text>
</comment>
<dbReference type="PANTHER" id="PTHR31030">
    <property type="entry name" value="PLASMA MEMBRANE FUSION PROTEIN PRM1"/>
    <property type="match status" value="1"/>
</dbReference>
<dbReference type="OrthoDB" id="10248838at2759"/>
<evidence type="ECO:0000256" key="9">
    <source>
        <dbReference type="ARBA" id="ARBA00023180"/>
    </source>
</evidence>
<evidence type="ECO:0000256" key="1">
    <source>
        <dbReference type="ARBA" id="ARBA00002512"/>
    </source>
</evidence>
<comment type="similarity">
    <text evidence="4 10">Belongs to the PRM1 family.</text>
</comment>
<accession>A0A8H7BMJ6</accession>
<dbReference type="PANTHER" id="PTHR31030:SF1">
    <property type="entry name" value="PLASMA MEMBRANE FUSION PROTEIN PRM1"/>
    <property type="match status" value="1"/>
</dbReference>
<dbReference type="Proteomes" id="UP000605846">
    <property type="component" value="Unassembled WGS sequence"/>
</dbReference>
<keyword evidence="12" id="KW-1185">Reference proteome</keyword>
<evidence type="ECO:0000256" key="6">
    <source>
        <dbReference type="ARBA" id="ARBA00022971"/>
    </source>
</evidence>
<sequence length="605" mass="68232">MLSRHALPKVSLNQLYTIAWLNFGSLAIATTLASLFLFHVAIKTNFRTAQNRLHMLCMEMDTAAAEVIATPQVFFHYVMESNQIAVDNIRHELLIAITLMENSILWAIGVYKSSIQCFLGLAINGLLEVITKITTPVQQATETIWQSTDAIETQLKDWLSNSNSSSTGTYSNLTAATVAFGNWTNTLSEIEIKVANWTASNETNLWIDKPFQGLKYQVNSSFINISKTIQPAWNSADIKNVFVCDSTDITAMLQQTEAELLRLTYILMGVLLIAFLVCAILNAMHLRLRHRLLERATPLLFSTSAEEENQRLTYNRQTDNAHYLSRLVTQPFVSRLASINSAAIKKQRSSRWWLIAFLTQPMILYCLGLALCGMTTVGILTESTRQLFQNRLGDFERNMQRWANATLETFLMNTTIQVQSQTDQLNQWISETEIQLNNETLAIARGTASMLNATLTAVVDTVQIMIHDTLDDTILQTPAKSLLQCLFLSKIAPIEEGLTWVVNHSYLNLSRMDAMDIRNWSGSSLEHVMQTSLDGLWEDVQMNLSHHLEAHLRVYCIPFSVWLVCLVIALIFVVSSLWANKQRKKSSTSSNTIHAFTSSISVEMK</sequence>
<dbReference type="GO" id="GO:0032220">
    <property type="term" value="P:plasma membrane fusion involved in cytogamy"/>
    <property type="evidence" value="ECO:0007669"/>
    <property type="project" value="TreeGrafter"/>
</dbReference>
<keyword evidence="9" id="KW-0325">Glycoprotein</keyword>
<evidence type="ECO:0000256" key="8">
    <source>
        <dbReference type="ARBA" id="ARBA00023136"/>
    </source>
</evidence>
<evidence type="ECO:0000256" key="7">
    <source>
        <dbReference type="ARBA" id="ARBA00022989"/>
    </source>
</evidence>
<keyword evidence="6 10" id="KW-0184">Conjugation</keyword>
<proteinExistence type="inferred from homology"/>
<keyword evidence="7 10" id="KW-1133">Transmembrane helix</keyword>
<organism evidence="11 12">
    <name type="scientific">Apophysomyces ossiformis</name>
    <dbReference type="NCBI Taxonomy" id="679940"/>
    <lineage>
        <taxon>Eukaryota</taxon>
        <taxon>Fungi</taxon>
        <taxon>Fungi incertae sedis</taxon>
        <taxon>Mucoromycota</taxon>
        <taxon>Mucoromycotina</taxon>
        <taxon>Mucoromycetes</taxon>
        <taxon>Mucorales</taxon>
        <taxon>Mucorineae</taxon>
        <taxon>Mucoraceae</taxon>
        <taxon>Apophysomyces</taxon>
    </lineage>
</organism>
<reference evidence="11" key="1">
    <citation type="submission" date="2020-01" db="EMBL/GenBank/DDBJ databases">
        <title>Genome Sequencing of Three Apophysomyces-Like Fungal Strains Confirms a Novel Fungal Genus in the Mucoromycota with divergent Burkholderia-like Endosymbiotic Bacteria.</title>
        <authorList>
            <person name="Stajich J.E."/>
            <person name="Macias A.M."/>
            <person name="Carter-House D."/>
            <person name="Lovett B."/>
            <person name="Kasson L.R."/>
            <person name="Berry K."/>
            <person name="Grigoriev I."/>
            <person name="Chang Y."/>
            <person name="Spatafora J."/>
            <person name="Kasson M.T."/>
        </authorList>
    </citation>
    <scope>NUCLEOTIDE SEQUENCE</scope>
    <source>
        <strain evidence="11">NRRL A-21654</strain>
    </source>
</reference>
<feature type="transmembrane region" description="Helical" evidence="10">
    <location>
        <begin position="559"/>
        <end position="579"/>
    </location>
</feature>
<comment type="caution">
    <text evidence="10">Lacks conserved residue(s) required for the propagation of feature annotation.</text>
</comment>
<evidence type="ECO:0000256" key="5">
    <source>
        <dbReference type="ARBA" id="ARBA00022692"/>
    </source>
</evidence>
<dbReference type="GO" id="GO:0043332">
    <property type="term" value="C:mating projection tip"/>
    <property type="evidence" value="ECO:0007669"/>
    <property type="project" value="UniProtKB-UniRule"/>
</dbReference>
<comment type="subcellular location">
    <subcellularLocation>
        <location evidence="3">Cell envelope</location>
    </subcellularLocation>
    <subcellularLocation>
        <location evidence="10">Cell membrane</location>
        <topology evidence="10">Multi-pass membrane protein</topology>
    </subcellularLocation>
    <subcellularLocation>
        <location evidence="2">Endomembrane system</location>
        <topology evidence="2">Multi-pass membrane protein</topology>
    </subcellularLocation>
</comment>
<feature type="transmembrane region" description="Helical" evidence="10">
    <location>
        <begin position="352"/>
        <end position="380"/>
    </location>
</feature>
<feature type="transmembrane region" description="Helical" evidence="10">
    <location>
        <begin position="20"/>
        <end position="42"/>
    </location>
</feature>
<dbReference type="EMBL" id="JABAYA010000177">
    <property type="protein sequence ID" value="KAF7722779.1"/>
    <property type="molecule type" value="Genomic_DNA"/>
</dbReference>
<name>A0A8H7BMJ6_9FUNG</name>